<feature type="region of interest" description="Disordered" evidence="2">
    <location>
        <begin position="1"/>
        <end position="51"/>
    </location>
</feature>
<gene>
    <name evidence="3" type="ORF">SUNI508_13487</name>
</gene>
<comment type="caution">
    <text evidence="3">The sequence shown here is derived from an EMBL/GenBank/DDBJ whole genome shotgun (WGS) entry which is preliminary data.</text>
</comment>
<name>A0ABR2VDR9_9PEZI</name>
<dbReference type="Proteomes" id="UP001408356">
    <property type="component" value="Unassembled WGS sequence"/>
</dbReference>
<dbReference type="SUPFAM" id="SSF161270">
    <property type="entry name" value="PspA lactotransferrin-binding region"/>
    <property type="match status" value="1"/>
</dbReference>
<proteinExistence type="predicted"/>
<protein>
    <submittedName>
        <fullName evidence="3">Exocyst complex component Sec10</fullName>
    </submittedName>
</protein>
<dbReference type="EMBL" id="JARVKF010000032">
    <property type="protein sequence ID" value="KAK9424768.1"/>
    <property type="molecule type" value="Genomic_DNA"/>
</dbReference>
<organism evidence="3 4">
    <name type="scientific">Seiridium unicorne</name>
    <dbReference type="NCBI Taxonomy" id="138068"/>
    <lineage>
        <taxon>Eukaryota</taxon>
        <taxon>Fungi</taxon>
        <taxon>Dikarya</taxon>
        <taxon>Ascomycota</taxon>
        <taxon>Pezizomycotina</taxon>
        <taxon>Sordariomycetes</taxon>
        <taxon>Xylariomycetidae</taxon>
        <taxon>Amphisphaeriales</taxon>
        <taxon>Sporocadaceae</taxon>
        <taxon>Seiridium</taxon>
    </lineage>
</organism>
<reference evidence="3 4" key="1">
    <citation type="journal article" date="2024" name="J. Plant Pathol.">
        <title>Sequence and assembly of the genome of Seiridium unicorne, isolate CBS 538.82, causal agent of cypress canker disease.</title>
        <authorList>
            <person name="Scali E."/>
            <person name="Rocca G.D."/>
            <person name="Danti R."/>
            <person name="Garbelotto M."/>
            <person name="Barberini S."/>
            <person name="Baroncelli R."/>
            <person name="Emiliani G."/>
        </authorList>
    </citation>
    <scope>NUCLEOTIDE SEQUENCE [LARGE SCALE GENOMIC DNA]</scope>
    <source>
        <strain evidence="3 4">BM-138-508</strain>
    </source>
</reference>
<keyword evidence="4" id="KW-1185">Reference proteome</keyword>
<evidence type="ECO:0000256" key="2">
    <source>
        <dbReference type="SAM" id="MobiDB-lite"/>
    </source>
</evidence>
<accession>A0ABR2VDR9</accession>
<sequence>MVSLQNLASIREGRKPEPGHFSVTPRRSYSAEDMTTPPREHRIQSCKSSETIEPKAFVNRRRSLSPASLNQRISFARSSPMETQKFDLQSKLSEVEENTREALTQLEKEKKEKERAQDRAQQLLTLNESLERRVNELSTEVDELNNMIHGTKIELKDTRAHILSLQPYLKDIAPEEIGRDFDDLYSAACDWVEKWLTPVFDDEETSDEILQKVRNNTLKAAGLRKMMKGQPDLIYATRFSDTDQDVIVGIIMRFLHHEVFSKVLYEAVGDIIKTIQTLEDSMRTHVQPQRDLFAVRNWRAEALNSLINHPEFESERDQRRVQLTLALGKPLLLFQPPNPDDLYRNLEKDIIEPALRLQEKMETSINHFYFELNPYRHSNPDHPRVMMLLNEWGKVECEDLFGNRKRVDLSTKSREEVMANLYPVCVICPRLMMRQVGRGNVIREPTIIRKQKALAAWGDSQFRQQRLREEPQSFLNAIIHAKSVWNSRGGEGGFFSGWV</sequence>
<evidence type="ECO:0000313" key="3">
    <source>
        <dbReference type="EMBL" id="KAK9424768.1"/>
    </source>
</evidence>
<keyword evidence="1" id="KW-0175">Coiled coil</keyword>
<evidence type="ECO:0000313" key="4">
    <source>
        <dbReference type="Proteomes" id="UP001408356"/>
    </source>
</evidence>
<evidence type="ECO:0000256" key="1">
    <source>
        <dbReference type="SAM" id="Coils"/>
    </source>
</evidence>
<feature type="coiled-coil region" evidence="1">
    <location>
        <begin position="89"/>
        <end position="154"/>
    </location>
</feature>